<dbReference type="RefSeq" id="WP_063478521.1">
    <property type="nucleotide sequence ID" value="NZ_CP147845.1"/>
</dbReference>
<dbReference type="GeneID" id="97557808"/>
<gene>
    <name evidence="2" type="ORF">AWU65_13340</name>
</gene>
<dbReference type="OrthoDB" id="9768004at2"/>
<evidence type="ECO:0000313" key="3">
    <source>
        <dbReference type="Proteomes" id="UP000076796"/>
    </source>
</evidence>
<dbReference type="GO" id="GO:0120147">
    <property type="term" value="F:formylglycine-generating oxidase activity"/>
    <property type="evidence" value="ECO:0007669"/>
    <property type="project" value="TreeGrafter"/>
</dbReference>
<dbReference type="InterPro" id="IPR005532">
    <property type="entry name" value="SUMF_dom"/>
</dbReference>
<dbReference type="Proteomes" id="UP000076796">
    <property type="component" value="Unassembled WGS sequence"/>
</dbReference>
<dbReference type="PANTHER" id="PTHR23150">
    <property type="entry name" value="SULFATASE MODIFYING FACTOR 1, 2"/>
    <property type="match status" value="1"/>
</dbReference>
<reference evidence="2" key="1">
    <citation type="journal article" date="2016" name="Genome Announc.">
        <title>Draft genomes of two strains of Paenibacillus glucanolyticus with capability to degrade lignocellulose.</title>
        <authorList>
            <person name="Mathews S.L."/>
            <person name="Pawlak J."/>
            <person name="Grunden A.M."/>
        </authorList>
    </citation>
    <scope>NUCLEOTIDE SEQUENCE [LARGE SCALE GENOMIC DNA]</scope>
    <source>
        <strain evidence="2">SLM1</strain>
    </source>
</reference>
<dbReference type="Pfam" id="PF03781">
    <property type="entry name" value="FGE-sulfatase"/>
    <property type="match status" value="1"/>
</dbReference>
<evidence type="ECO:0000259" key="1">
    <source>
        <dbReference type="Pfam" id="PF03781"/>
    </source>
</evidence>
<dbReference type="EMBL" id="LWMH01000001">
    <property type="protein sequence ID" value="KZS46834.1"/>
    <property type="molecule type" value="Genomic_DNA"/>
</dbReference>
<dbReference type="PANTHER" id="PTHR23150:SF19">
    <property type="entry name" value="FORMYLGLYCINE-GENERATING ENZYME"/>
    <property type="match status" value="1"/>
</dbReference>
<dbReference type="Gene3D" id="3.90.1580.10">
    <property type="entry name" value="paralog of FGE (formylglycine-generating enzyme)"/>
    <property type="match status" value="1"/>
</dbReference>
<feature type="domain" description="Sulfatase-modifying factor enzyme-like" evidence="1">
    <location>
        <begin position="40"/>
        <end position="319"/>
    </location>
</feature>
<dbReference type="SUPFAM" id="SSF56436">
    <property type="entry name" value="C-type lectin-like"/>
    <property type="match status" value="1"/>
</dbReference>
<name>A0A163JVR7_9BACL</name>
<dbReference type="InterPro" id="IPR042095">
    <property type="entry name" value="SUMF_sf"/>
</dbReference>
<protein>
    <submittedName>
        <fullName evidence="2">Serine/threonine protein phosphatase</fullName>
    </submittedName>
</protein>
<accession>A0A163JVR7</accession>
<evidence type="ECO:0000313" key="2">
    <source>
        <dbReference type="EMBL" id="KZS46834.1"/>
    </source>
</evidence>
<dbReference type="InterPro" id="IPR051043">
    <property type="entry name" value="Sulfatase_Mod_Factor_Kinase"/>
</dbReference>
<sequence>MESKPSCCTAARNRLNVTAPTPAAGQAALPGMTIAESEKDRMVQLPGGLFLMGTSDQEANPYDGEGPVREVNVNAFAIAPYTVTNSDFVRFIQATGYRTDAEQFGWSYVFHLFLTEQAAAATQAPAHTPWWRAVPGAVWARPEGPGSSLVHRMDHPVVHVSWNDADAYCKWAGVRLPTEAEWEYAARGGLVQKRYPWGDELKPAGEFRCNIWQGRFPVKNHASDGYPGTAPVGAYRPNGYGLYQMSGNVWEWCSDWYDRSYDVTGHMDNPKGPLQGQERVMRGGSYLCHRSYCNRYRVAARNKNTPDSSSSHVGFRCVKDMGYLS</sequence>
<comment type="caution">
    <text evidence="2">The sequence shown here is derived from an EMBL/GenBank/DDBJ whole genome shotgun (WGS) entry which is preliminary data.</text>
</comment>
<dbReference type="AlphaFoldDB" id="A0A163JVR7"/>
<dbReference type="STRING" id="59843.A3958_12925"/>
<keyword evidence="3" id="KW-1185">Reference proteome</keyword>
<dbReference type="InterPro" id="IPR016187">
    <property type="entry name" value="CTDL_fold"/>
</dbReference>
<organism evidence="2 3">
    <name type="scientific">Paenibacillus glucanolyticus</name>
    <dbReference type="NCBI Taxonomy" id="59843"/>
    <lineage>
        <taxon>Bacteria</taxon>
        <taxon>Bacillati</taxon>
        <taxon>Bacillota</taxon>
        <taxon>Bacilli</taxon>
        <taxon>Bacillales</taxon>
        <taxon>Paenibacillaceae</taxon>
        <taxon>Paenibacillus</taxon>
    </lineage>
</organism>
<proteinExistence type="predicted"/>